<keyword evidence="2" id="KW-1185">Reference proteome</keyword>
<evidence type="ECO:0000313" key="1">
    <source>
        <dbReference type="EMBL" id="MFD1694301.1"/>
    </source>
</evidence>
<organism evidence="1 2">
    <name type="scientific">Roseibium aestuarii</name>
    <dbReference type="NCBI Taxonomy" id="2600299"/>
    <lineage>
        <taxon>Bacteria</taxon>
        <taxon>Pseudomonadati</taxon>
        <taxon>Pseudomonadota</taxon>
        <taxon>Alphaproteobacteria</taxon>
        <taxon>Hyphomicrobiales</taxon>
        <taxon>Stappiaceae</taxon>
        <taxon>Roseibium</taxon>
    </lineage>
</organism>
<dbReference type="Proteomes" id="UP001597327">
    <property type="component" value="Unassembled WGS sequence"/>
</dbReference>
<dbReference type="EMBL" id="JBHUFA010000001">
    <property type="protein sequence ID" value="MFD1694301.1"/>
    <property type="molecule type" value="Genomic_DNA"/>
</dbReference>
<evidence type="ECO:0000313" key="2">
    <source>
        <dbReference type="Proteomes" id="UP001597327"/>
    </source>
</evidence>
<gene>
    <name evidence="1" type="ORF">ACFSC7_02150</name>
</gene>
<reference evidence="2" key="1">
    <citation type="journal article" date="2019" name="Int. J. Syst. Evol. Microbiol.">
        <title>The Global Catalogue of Microorganisms (GCM) 10K type strain sequencing project: providing services to taxonomists for standard genome sequencing and annotation.</title>
        <authorList>
            <consortium name="The Broad Institute Genomics Platform"/>
            <consortium name="The Broad Institute Genome Sequencing Center for Infectious Disease"/>
            <person name="Wu L."/>
            <person name="Ma J."/>
        </authorList>
    </citation>
    <scope>NUCLEOTIDE SEQUENCE [LARGE SCALE GENOMIC DNA]</scope>
    <source>
        <strain evidence="2">JCM 3369</strain>
    </source>
</reference>
<dbReference type="RefSeq" id="WP_149891833.1">
    <property type="nucleotide sequence ID" value="NZ_JBHUFA010000001.1"/>
</dbReference>
<accession>A0ABW4JRV0</accession>
<sequence>MRSVIDGRKATATCQQRLNSEIVSNKSTAGFHASQQYGYGPGQIPIPTGKAIADCKVILSETGAETKGQPPQKLHIVNFGGFSRVGRAVAPHLVAPGRETL</sequence>
<comment type="caution">
    <text evidence="1">The sequence shown here is derived from an EMBL/GenBank/DDBJ whole genome shotgun (WGS) entry which is preliminary data.</text>
</comment>
<name>A0ABW4JRV0_9HYPH</name>
<protein>
    <submittedName>
        <fullName evidence="1">Uncharacterized protein</fullName>
    </submittedName>
</protein>
<proteinExistence type="predicted"/>